<dbReference type="PROSITE" id="PS51318">
    <property type="entry name" value="TAT"/>
    <property type="match status" value="1"/>
</dbReference>
<accession>A0A0D2L4Y4</accession>
<dbReference type="InterPro" id="IPR006311">
    <property type="entry name" value="TAT_signal"/>
</dbReference>
<dbReference type="RefSeq" id="XP_013901148.1">
    <property type="nucleotide sequence ID" value="XM_014045694.1"/>
</dbReference>
<dbReference type="GeneID" id="25738704"/>
<evidence type="ECO:0000256" key="2">
    <source>
        <dbReference type="ARBA" id="ARBA00022771"/>
    </source>
</evidence>
<keyword evidence="3" id="KW-0862">Zinc</keyword>
<proteinExistence type="predicted"/>
<keyword evidence="2 4" id="KW-0863">Zinc-finger</keyword>
<evidence type="ECO:0000313" key="7">
    <source>
        <dbReference type="Proteomes" id="UP000054498"/>
    </source>
</evidence>
<evidence type="ECO:0000256" key="3">
    <source>
        <dbReference type="ARBA" id="ARBA00022833"/>
    </source>
</evidence>
<evidence type="ECO:0000259" key="5">
    <source>
        <dbReference type="PROSITE" id="PS50865"/>
    </source>
</evidence>
<dbReference type="GO" id="GO:0008270">
    <property type="term" value="F:zinc ion binding"/>
    <property type="evidence" value="ECO:0007669"/>
    <property type="project" value="UniProtKB-KW"/>
</dbReference>
<reference evidence="6 7" key="1">
    <citation type="journal article" date="2013" name="BMC Genomics">
        <title>Reconstruction of the lipid metabolism for the microalga Monoraphidium neglectum from its genome sequence reveals characteristics suitable for biofuel production.</title>
        <authorList>
            <person name="Bogen C."/>
            <person name="Al-Dilaimi A."/>
            <person name="Albersmeier A."/>
            <person name="Wichmann J."/>
            <person name="Grundmann M."/>
            <person name="Rupp O."/>
            <person name="Lauersen K.J."/>
            <person name="Blifernez-Klassen O."/>
            <person name="Kalinowski J."/>
            <person name="Goesmann A."/>
            <person name="Mussgnug J.H."/>
            <person name="Kruse O."/>
        </authorList>
    </citation>
    <scope>NUCLEOTIDE SEQUENCE [LARGE SCALE GENOMIC DNA]</scope>
    <source>
        <strain evidence="6 7">SAG 48.87</strain>
    </source>
</reference>
<dbReference type="AlphaFoldDB" id="A0A0D2L4Y4"/>
<protein>
    <recommendedName>
        <fullName evidence="5">MYND-type domain-containing protein</fullName>
    </recommendedName>
</protein>
<dbReference type="Proteomes" id="UP000054498">
    <property type="component" value="Unassembled WGS sequence"/>
</dbReference>
<dbReference type="EMBL" id="KK101114">
    <property type="protein sequence ID" value="KIZ02129.1"/>
    <property type="molecule type" value="Genomic_DNA"/>
</dbReference>
<keyword evidence="7" id="KW-1185">Reference proteome</keyword>
<name>A0A0D2L4Y4_9CHLO</name>
<organism evidence="6 7">
    <name type="scientific">Monoraphidium neglectum</name>
    <dbReference type="NCBI Taxonomy" id="145388"/>
    <lineage>
        <taxon>Eukaryota</taxon>
        <taxon>Viridiplantae</taxon>
        <taxon>Chlorophyta</taxon>
        <taxon>core chlorophytes</taxon>
        <taxon>Chlorophyceae</taxon>
        <taxon>CS clade</taxon>
        <taxon>Sphaeropleales</taxon>
        <taxon>Selenastraceae</taxon>
        <taxon>Monoraphidium</taxon>
    </lineage>
</organism>
<dbReference type="KEGG" id="mng:MNEG_5827"/>
<evidence type="ECO:0000256" key="4">
    <source>
        <dbReference type="PROSITE-ProRule" id="PRU00134"/>
    </source>
</evidence>
<dbReference type="InterPro" id="IPR002893">
    <property type="entry name" value="Znf_MYND"/>
</dbReference>
<gene>
    <name evidence="6" type="ORF">MNEG_5827</name>
</gene>
<feature type="domain" description="MYND-type" evidence="5">
    <location>
        <begin position="228"/>
        <end position="272"/>
    </location>
</feature>
<evidence type="ECO:0000313" key="6">
    <source>
        <dbReference type="EMBL" id="KIZ02129.1"/>
    </source>
</evidence>
<dbReference type="PROSITE" id="PS50865">
    <property type="entry name" value="ZF_MYND_2"/>
    <property type="match status" value="1"/>
</dbReference>
<dbReference type="PROSITE" id="PS01360">
    <property type="entry name" value="ZF_MYND_1"/>
    <property type="match status" value="1"/>
</dbReference>
<dbReference type="Gene3D" id="6.10.140.2220">
    <property type="match status" value="1"/>
</dbReference>
<evidence type="ECO:0000256" key="1">
    <source>
        <dbReference type="ARBA" id="ARBA00022723"/>
    </source>
</evidence>
<sequence>MDQACTPGALAGKLLRLQALRAAAAATCSAAPPPGTSPAAAAASAAGMRADCLAELAFDPKRPGPPRHLRDGEAAWHAAQQLGLEGAWTAEEGAVAAQLLDAFEGEREAALAGAPKSDPLRAAVKRAAPPPPAWLARAGRPGLGQLMRLAAAMGVSGDELHDVLGARGEEAAHAARARLEAMDRAAEAVGPGALLAAAPWFHADHLLGGGGATGAAAAGAERPVDKECDWCGEEALTGGQSGGGLECASCGCARYCSQACAARASPLHARNCWRLRLLSAKGAVLRARFDPERPAFDYGDDPAQPAGNGHS</sequence>
<keyword evidence="1" id="KW-0479">Metal-binding</keyword>
<dbReference type="SUPFAM" id="SSF144232">
    <property type="entry name" value="HIT/MYND zinc finger-like"/>
    <property type="match status" value="1"/>
</dbReference>